<reference evidence="1" key="1">
    <citation type="submission" date="2016-10" db="EMBL/GenBank/DDBJ databases">
        <authorList>
            <person name="de Groot N.N."/>
        </authorList>
    </citation>
    <scope>NUCLEOTIDE SEQUENCE</scope>
</reference>
<sequence length="43" mass="5118">MYSILTHENNNEETCNYIGYFSPEHCFCIEWHAVYAKSSKNNE</sequence>
<dbReference type="EMBL" id="FPHW01000053">
    <property type="protein sequence ID" value="SFV83681.1"/>
    <property type="molecule type" value="Genomic_DNA"/>
</dbReference>
<dbReference type="AlphaFoldDB" id="A0A1W1DQ02"/>
<evidence type="ECO:0000313" key="1">
    <source>
        <dbReference type="EMBL" id="SFV83681.1"/>
    </source>
</evidence>
<gene>
    <name evidence="1" type="ORF">MNB_SUP05-7-1308</name>
</gene>
<proteinExistence type="predicted"/>
<name>A0A1W1DQ02_9ZZZZ</name>
<accession>A0A1W1DQ02</accession>
<protein>
    <submittedName>
        <fullName evidence="1">Uncharacterized protein</fullName>
    </submittedName>
</protein>
<organism evidence="1">
    <name type="scientific">hydrothermal vent metagenome</name>
    <dbReference type="NCBI Taxonomy" id="652676"/>
    <lineage>
        <taxon>unclassified sequences</taxon>
        <taxon>metagenomes</taxon>
        <taxon>ecological metagenomes</taxon>
    </lineage>
</organism>